<dbReference type="Pfam" id="PF11750">
    <property type="entry name" value="DUF3307"/>
    <property type="match status" value="1"/>
</dbReference>
<evidence type="ECO:0000256" key="1">
    <source>
        <dbReference type="SAM" id="Phobius"/>
    </source>
</evidence>
<keyword evidence="1" id="KW-0812">Transmembrane</keyword>
<reference evidence="2 3" key="1">
    <citation type="submission" date="2018-03" db="EMBL/GenBank/DDBJ databases">
        <title>Rhodobacter blasticus.</title>
        <authorList>
            <person name="Meyer T.E."/>
            <person name="Miller S."/>
            <person name="Lodha T."/>
            <person name="Gandham S."/>
            <person name="Chintalapati S."/>
            <person name="Chintalapati V.R."/>
        </authorList>
    </citation>
    <scope>NUCLEOTIDE SEQUENCE [LARGE SCALE GENOMIC DNA]</scope>
    <source>
        <strain evidence="2 3">DSM 2131</strain>
    </source>
</reference>
<keyword evidence="1" id="KW-0472">Membrane</keyword>
<name>A0A2T4J4Z9_FUSBL</name>
<feature type="transmembrane region" description="Helical" evidence="1">
    <location>
        <begin position="76"/>
        <end position="96"/>
    </location>
</feature>
<organism evidence="2 3">
    <name type="scientific">Fuscovulum blasticum DSM 2131</name>
    <dbReference type="NCBI Taxonomy" id="1188250"/>
    <lineage>
        <taxon>Bacteria</taxon>
        <taxon>Pseudomonadati</taxon>
        <taxon>Pseudomonadota</taxon>
        <taxon>Alphaproteobacteria</taxon>
        <taxon>Rhodobacterales</taxon>
        <taxon>Paracoccaceae</taxon>
        <taxon>Pseudogemmobacter</taxon>
    </lineage>
</organism>
<accession>A0A2T4J4Z9</accession>
<comment type="caution">
    <text evidence="2">The sequence shown here is derived from an EMBL/GenBank/DDBJ whole genome shotgun (WGS) entry which is preliminary data.</text>
</comment>
<keyword evidence="1" id="KW-1133">Transmembrane helix</keyword>
<dbReference type="EMBL" id="PZKE01000023">
    <property type="protein sequence ID" value="PTE12937.1"/>
    <property type="molecule type" value="Genomic_DNA"/>
</dbReference>
<dbReference type="RefSeq" id="WP_107674561.1">
    <property type="nucleotide sequence ID" value="NZ_PZKE01000023.1"/>
</dbReference>
<proteinExistence type="predicted"/>
<sequence length="241" mass="24583">MPETLAALLFAHVLADFVFQTAWMVRHKRRADGLALHGLVVLATAMAATGGFDPGLLWLTALHVGIDALKARSKGGLAAFMADQAAHLAVIAALAFGRPDIWAGGLWAGATALPALMAVAAGAILATRAGGFAVGLLMGPFAARLPEAITAESLPGAGRVIGLLERGLIFALVLLGQPEGVGLLIAAKSILRFGAVRDDRALSEYVIIGTLASFGWALVVAYATLSGLAALPPLGIRAVAP</sequence>
<feature type="transmembrane region" description="Helical" evidence="1">
    <location>
        <begin position="39"/>
        <end position="64"/>
    </location>
</feature>
<keyword evidence="3" id="KW-1185">Reference proteome</keyword>
<feature type="transmembrane region" description="Helical" evidence="1">
    <location>
        <begin position="102"/>
        <end position="125"/>
    </location>
</feature>
<gene>
    <name evidence="2" type="ORF">C5F44_16050</name>
</gene>
<feature type="transmembrane region" description="Helical" evidence="1">
    <location>
        <begin position="202"/>
        <end position="225"/>
    </location>
</feature>
<evidence type="ECO:0000313" key="3">
    <source>
        <dbReference type="Proteomes" id="UP000241362"/>
    </source>
</evidence>
<feature type="transmembrane region" description="Helical" evidence="1">
    <location>
        <begin position="169"/>
        <end position="190"/>
    </location>
</feature>
<dbReference type="Proteomes" id="UP000241362">
    <property type="component" value="Unassembled WGS sequence"/>
</dbReference>
<dbReference type="InterPro" id="IPR021737">
    <property type="entry name" value="Phage_phiKZ_Orf197"/>
</dbReference>
<evidence type="ECO:0000313" key="2">
    <source>
        <dbReference type="EMBL" id="PTE12937.1"/>
    </source>
</evidence>
<dbReference type="AlphaFoldDB" id="A0A2T4J4Z9"/>
<protein>
    <submittedName>
        <fullName evidence="2">DUF3307 domain-containing protein</fullName>
    </submittedName>
</protein>